<dbReference type="InterPro" id="IPR022742">
    <property type="entry name" value="Hydrolase_4"/>
</dbReference>
<sequence length="283" mass="31586">MAFDPSPLRITCDDGIELAASRFCGGARAAMLIAPALGVPRRFYDRYAQFFAGHGYDVLSIDYRGVGESAGAERGAGLRLADSGRLDLDAALRWLWEHSPAQQRVFVGHSLGGQLPGLTPQSESLAAMIAIGASCPDPRLYPIVPRLRMRLLWRVLVPLLSRGREQFPARRIGFSSIDVPSGPMRDWARWGLSPGYLFDPRHGLDTQRYATLAMPLLAYSFADDDYAVRPAVEALLARYPAARTDHRHIGRPREGRIGHFGYFHPRMRDSLWTDTLRWLDTAL</sequence>
<dbReference type="Pfam" id="PF12146">
    <property type="entry name" value="Hydrolase_4"/>
    <property type="match status" value="1"/>
</dbReference>
<keyword evidence="2" id="KW-0378">Hydrolase</keyword>
<dbReference type="AlphaFoldDB" id="A0A318E5J5"/>
<feature type="domain" description="Serine aminopeptidase S33" evidence="1">
    <location>
        <begin position="27"/>
        <end position="151"/>
    </location>
</feature>
<dbReference type="GO" id="GO:0016787">
    <property type="term" value="F:hydrolase activity"/>
    <property type="evidence" value="ECO:0007669"/>
    <property type="project" value="UniProtKB-KW"/>
</dbReference>
<dbReference type="PIRSF" id="PIRSF037442">
    <property type="entry name" value="UCP037442_abhydr"/>
    <property type="match status" value="1"/>
</dbReference>
<proteinExistence type="predicted"/>
<evidence type="ECO:0000313" key="3">
    <source>
        <dbReference type="Proteomes" id="UP000248330"/>
    </source>
</evidence>
<dbReference type="Gene3D" id="3.40.50.1820">
    <property type="entry name" value="alpha/beta hydrolase"/>
    <property type="match status" value="1"/>
</dbReference>
<dbReference type="EMBL" id="QICN01000007">
    <property type="protein sequence ID" value="PXV66542.1"/>
    <property type="molecule type" value="Genomic_DNA"/>
</dbReference>
<name>A0A318E5J5_9GAMM</name>
<gene>
    <name evidence="2" type="ORF">C8D93_107107</name>
</gene>
<accession>A0A318E5J5</accession>
<dbReference type="RefSeq" id="WP_110265667.1">
    <property type="nucleotide sequence ID" value="NZ_CAWNXA010000007.1"/>
</dbReference>
<dbReference type="Proteomes" id="UP000248330">
    <property type="component" value="Unassembled WGS sequence"/>
</dbReference>
<reference evidence="2 3" key="1">
    <citation type="submission" date="2018-04" db="EMBL/GenBank/DDBJ databases">
        <title>Genomic Encyclopedia of Type Strains, Phase IV (KMG-IV): sequencing the most valuable type-strain genomes for metagenomic binning, comparative biology and taxonomic classification.</title>
        <authorList>
            <person name="Goeker M."/>
        </authorList>
    </citation>
    <scope>NUCLEOTIDE SEQUENCE [LARGE SCALE GENOMIC DNA]</scope>
    <source>
        <strain evidence="2 3">DSM 104150</strain>
    </source>
</reference>
<evidence type="ECO:0000313" key="2">
    <source>
        <dbReference type="EMBL" id="PXV66542.1"/>
    </source>
</evidence>
<dbReference type="SUPFAM" id="SSF53474">
    <property type="entry name" value="alpha/beta-Hydrolases"/>
    <property type="match status" value="1"/>
</dbReference>
<evidence type="ECO:0000259" key="1">
    <source>
        <dbReference type="Pfam" id="PF12146"/>
    </source>
</evidence>
<dbReference type="OrthoDB" id="9785076at2"/>
<organism evidence="2 3">
    <name type="scientific">Sinimarinibacterium flocculans</name>
    <dbReference type="NCBI Taxonomy" id="985250"/>
    <lineage>
        <taxon>Bacteria</taxon>
        <taxon>Pseudomonadati</taxon>
        <taxon>Pseudomonadota</taxon>
        <taxon>Gammaproteobacteria</taxon>
        <taxon>Nevskiales</taxon>
        <taxon>Nevskiaceae</taxon>
        <taxon>Sinimarinibacterium</taxon>
    </lineage>
</organism>
<protein>
    <submittedName>
        <fullName evidence="2">Putative alpha/beta hydrolase</fullName>
    </submittedName>
</protein>
<keyword evidence="3" id="KW-1185">Reference proteome</keyword>
<dbReference type="InterPro" id="IPR029058">
    <property type="entry name" value="AB_hydrolase_fold"/>
</dbReference>
<dbReference type="InterPro" id="IPR017208">
    <property type="entry name" value="UCP037442_abhydr"/>
</dbReference>
<comment type="caution">
    <text evidence="2">The sequence shown here is derived from an EMBL/GenBank/DDBJ whole genome shotgun (WGS) entry which is preliminary data.</text>
</comment>